<accession>A0ABQ9J6F8</accession>
<feature type="region of interest" description="Disordered" evidence="1">
    <location>
        <begin position="64"/>
        <end position="85"/>
    </location>
</feature>
<protein>
    <submittedName>
        <fullName evidence="2">Uncharacterized protein</fullName>
    </submittedName>
</protein>
<evidence type="ECO:0000256" key="1">
    <source>
        <dbReference type="SAM" id="MobiDB-lite"/>
    </source>
</evidence>
<gene>
    <name evidence="2" type="ORF">NQ317_014251</name>
</gene>
<dbReference type="EMBL" id="JAPWTJ010001156">
    <property type="protein sequence ID" value="KAJ8973526.1"/>
    <property type="molecule type" value="Genomic_DNA"/>
</dbReference>
<dbReference type="Proteomes" id="UP001162164">
    <property type="component" value="Unassembled WGS sequence"/>
</dbReference>
<reference evidence="2" key="1">
    <citation type="journal article" date="2023" name="Insect Mol. Biol.">
        <title>Genome sequencing provides insights into the evolution of gene families encoding plant cell wall-degrading enzymes in longhorned beetles.</title>
        <authorList>
            <person name="Shin N.R."/>
            <person name="Okamura Y."/>
            <person name="Kirsch R."/>
            <person name="Pauchet Y."/>
        </authorList>
    </citation>
    <scope>NUCLEOTIDE SEQUENCE</scope>
    <source>
        <strain evidence="2">MMC_N1</strain>
    </source>
</reference>
<sequence>MAFPAEFDKKLVFQIHGVRFSSESESDSDCIPELDEEYNLLKPPPLDYEKIKDRIILILPESSDEEHKNEVSTTKKNKQRRKKNPILKLQPTTKQNLIKIVSQNRNVNQPTIFNKPTICELNKKETLVYRRWFNNDYKTETKTDSGIQDEKIATNSNFGKIKTQKK</sequence>
<evidence type="ECO:0000313" key="2">
    <source>
        <dbReference type="EMBL" id="KAJ8973526.1"/>
    </source>
</evidence>
<name>A0ABQ9J6F8_9CUCU</name>
<proteinExistence type="predicted"/>
<feature type="compositionally biased region" description="Basic residues" evidence="1">
    <location>
        <begin position="75"/>
        <end position="85"/>
    </location>
</feature>
<evidence type="ECO:0000313" key="3">
    <source>
        <dbReference type="Proteomes" id="UP001162164"/>
    </source>
</evidence>
<organism evidence="2 3">
    <name type="scientific">Molorchus minor</name>
    <dbReference type="NCBI Taxonomy" id="1323400"/>
    <lineage>
        <taxon>Eukaryota</taxon>
        <taxon>Metazoa</taxon>
        <taxon>Ecdysozoa</taxon>
        <taxon>Arthropoda</taxon>
        <taxon>Hexapoda</taxon>
        <taxon>Insecta</taxon>
        <taxon>Pterygota</taxon>
        <taxon>Neoptera</taxon>
        <taxon>Endopterygota</taxon>
        <taxon>Coleoptera</taxon>
        <taxon>Polyphaga</taxon>
        <taxon>Cucujiformia</taxon>
        <taxon>Chrysomeloidea</taxon>
        <taxon>Cerambycidae</taxon>
        <taxon>Lamiinae</taxon>
        <taxon>Monochamini</taxon>
        <taxon>Molorchus</taxon>
    </lineage>
</organism>
<comment type="caution">
    <text evidence="2">The sequence shown here is derived from an EMBL/GenBank/DDBJ whole genome shotgun (WGS) entry which is preliminary data.</text>
</comment>
<keyword evidence="3" id="KW-1185">Reference proteome</keyword>